<proteinExistence type="predicted"/>
<protein>
    <submittedName>
        <fullName evidence="9">MFS transporter</fullName>
    </submittedName>
</protein>
<feature type="domain" description="Major facilitator superfamily (MFS) profile" evidence="8">
    <location>
        <begin position="4"/>
        <end position="434"/>
    </location>
</feature>
<evidence type="ECO:0000259" key="8">
    <source>
        <dbReference type="PROSITE" id="PS50850"/>
    </source>
</evidence>
<feature type="transmembrane region" description="Helical" evidence="7">
    <location>
        <begin position="290"/>
        <end position="309"/>
    </location>
</feature>
<dbReference type="InterPro" id="IPR020846">
    <property type="entry name" value="MFS_dom"/>
</dbReference>
<keyword evidence="3 7" id="KW-0812">Transmembrane</keyword>
<keyword evidence="10" id="KW-1185">Reference proteome</keyword>
<feature type="transmembrane region" description="Helical" evidence="7">
    <location>
        <begin position="410"/>
        <end position="428"/>
    </location>
</feature>
<dbReference type="InterPro" id="IPR036259">
    <property type="entry name" value="MFS_trans_sf"/>
</dbReference>
<feature type="transmembrane region" description="Helical" evidence="7">
    <location>
        <begin position="38"/>
        <end position="63"/>
    </location>
</feature>
<dbReference type="SUPFAM" id="SSF103473">
    <property type="entry name" value="MFS general substrate transporter"/>
    <property type="match status" value="1"/>
</dbReference>
<organism evidence="9 10">
    <name type="scientific">Nonomuraea indica</name>
    <dbReference type="NCBI Taxonomy" id="1581193"/>
    <lineage>
        <taxon>Bacteria</taxon>
        <taxon>Bacillati</taxon>
        <taxon>Actinomycetota</taxon>
        <taxon>Actinomycetes</taxon>
        <taxon>Streptosporangiales</taxon>
        <taxon>Streptosporangiaceae</taxon>
        <taxon>Nonomuraea</taxon>
    </lineage>
</organism>
<keyword evidence="2" id="KW-1003">Cell membrane</keyword>
<dbReference type="Pfam" id="PF07690">
    <property type="entry name" value="MFS_1"/>
    <property type="match status" value="1"/>
</dbReference>
<name>A0ABW8AGB7_9ACTN</name>
<feature type="transmembrane region" description="Helical" evidence="7">
    <location>
        <begin position="321"/>
        <end position="342"/>
    </location>
</feature>
<evidence type="ECO:0000256" key="5">
    <source>
        <dbReference type="ARBA" id="ARBA00023136"/>
    </source>
</evidence>
<reference evidence="9 10" key="1">
    <citation type="submission" date="2024-10" db="EMBL/GenBank/DDBJ databases">
        <title>The Natural Products Discovery Center: Release of the First 8490 Sequenced Strains for Exploring Actinobacteria Biosynthetic Diversity.</title>
        <authorList>
            <person name="Kalkreuter E."/>
            <person name="Kautsar S.A."/>
            <person name="Yang D."/>
            <person name="Bader C.D."/>
            <person name="Teijaro C.N."/>
            <person name="Fluegel L."/>
            <person name="Davis C.M."/>
            <person name="Simpson J.R."/>
            <person name="Lauterbach L."/>
            <person name="Steele A.D."/>
            <person name="Gui C."/>
            <person name="Meng S."/>
            <person name="Li G."/>
            <person name="Viehrig K."/>
            <person name="Ye F."/>
            <person name="Su P."/>
            <person name="Kiefer A.F."/>
            <person name="Nichols A."/>
            <person name="Cepeda A.J."/>
            <person name="Yan W."/>
            <person name="Fan B."/>
            <person name="Jiang Y."/>
            <person name="Adhikari A."/>
            <person name="Zheng C.-J."/>
            <person name="Schuster L."/>
            <person name="Cowan T.M."/>
            <person name="Smanski M.J."/>
            <person name="Chevrette M.G."/>
            <person name="De Carvalho L.P.S."/>
            <person name="Shen B."/>
        </authorList>
    </citation>
    <scope>NUCLEOTIDE SEQUENCE [LARGE SCALE GENOMIC DNA]</scope>
    <source>
        <strain evidence="9 10">NPDC049503</strain>
    </source>
</reference>
<dbReference type="CDD" id="cd17324">
    <property type="entry name" value="MFS_NepI_like"/>
    <property type="match status" value="1"/>
</dbReference>
<dbReference type="InterPro" id="IPR011701">
    <property type="entry name" value="MFS"/>
</dbReference>
<dbReference type="Proteomes" id="UP001612928">
    <property type="component" value="Unassembled WGS sequence"/>
</dbReference>
<comment type="caution">
    <text evidence="9">The sequence shown here is derived from an EMBL/GenBank/DDBJ whole genome shotgun (WGS) entry which is preliminary data.</text>
</comment>
<feature type="transmembrane region" description="Helical" evidence="7">
    <location>
        <begin position="348"/>
        <end position="371"/>
    </location>
</feature>
<dbReference type="Gene3D" id="1.20.1720.10">
    <property type="entry name" value="Multidrug resistance protein D"/>
    <property type="match status" value="1"/>
</dbReference>
<feature type="transmembrane region" description="Helical" evidence="7">
    <location>
        <begin position="70"/>
        <end position="93"/>
    </location>
</feature>
<dbReference type="PANTHER" id="PTHR43124:SF3">
    <property type="entry name" value="CHLORAMPHENICOL EFFLUX PUMP RV0191"/>
    <property type="match status" value="1"/>
</dbReference>
<evidence type="ECO:0000313" key="10">
    <source>
        <dbReference type="Proteomes" id="UP001612928"/>
    </source>
</evidence>
<feature type="transmembrane region" description="Helical" evidence="7">
    <location>
        <begin position="99"/>
        <end position="120"/>
    </location>
</feature>
<dbReference type="Gene3D" id="1.20.1250.20">
    <property type="entry name" value="MFS general substrate transporter like domains"/>
    <property type="match status" value="1"/>
</dbReference>
<feature type="transmembrane region" description="Helical" evidence="7">
    <location>
        <begin position="132"/>
        <end position="153"/>
    </location>
</feature>
<evidence type="ECO:0000256" key="6">
    <source>
        <dbReference type="SAM" id="MobiDB-lite"/>
    </source>
</evidence>
<feature type="compositionally biased region" description="Basic and acidic residues" evidence="6">
    <location>
        <begin position="445"/>
        <end position="456"/>
    </location>
</feature>
<feature type="region of interest" description="Disordered" evidence="6">
    <location>
        <begin position="183"/>
        <end position="244"/>
    </location>
</feature>
<dbReference type="EMBL" id="JBITMB010000011">
    <property type="protein sequence ID" value="MFI7445046.1"/>
    <property type="molecule type" value="Genomic_DNA"/>
</dbReference>
<feature type="transmembrane region" description="Helical" evidence="7">
    <location>
        <begin position="378"/>
        <end position="398"/>
    </location>
</feature>
<sequence length="456" mass="44244">MPFALYLLALAVFAQGTSEFMLSGLVPDIAHDLRVSVPAAGALTSAYAAGMVVGAPLMAVMALRWSRRRALLTFLSAFLLVHVVGAVTTSFGVLLATRAVGALAGAGFLAVAVATAAGMVAPDAKGRATSVLLGGVTVACVAGVPAGALLGQVWGWRSAFWAVALICVPALVAIVRSIPPDRSLPPSRSVPPGHIGPTGGADGASGPDASGPGASGPGASGPGVSGPGAAGSGASGGGASGGGVRGEARALRDRRLLAVLLLGALVNGATFCAFTYLAPLVTAVTGLGAHAVPVVLALFGAGSFAGVTVAGRLSDRWPGRVLAIGGVALLLGWVTLAFAAGNPVVTCVLAFVQGALSFGVGSALIAQALYAAAGAPTLAGAFATAALNVGATVGPWAGGAAIGAGLGFRGPLWVSAALVAVALVLALISRPSSRAAASGALPPRRTGEDPARRPHV</sequence>
<accession>A0ABW8AGB7</accession>
<evidence type="ECO:0000313" key="9">
    <source>
        <dbReference type="EMBL" id="MFI7445046.1"/>
    </source>
</evidence>
<dbReference type="RefSeq" id="WP_397025429.1">
    <property type="nucleotide sequence ID" value="NZ_JBITMB010000011.1"/>
</dbReference>
<dbReference type="PANTHER" id="PTHR43124">
    <property type="entry name" value="PURINE EFFLUX PUMP PBUE"/>
    <property type="match status" value="1"/>
</dbReference>
<keyword evidence="4 7" id="KW-1133">Transmembrane helix</keyword>
<feature type="compositionally biased region" description="Gly residues" evidence="6">
    <location>
        <begin position="213"/>
        <end position="244"/>
    </location>
</feature>
<feature type="transmembrane region" description="Helical" evidence="7">
    <location>
        <begin position="256"/>
        <end position="278"/>
    </location>
</feature>
<evidence type="ECO:0000256" key="1">
    <source>
        <dbReference type="ARBA" id="ARBA00004651"/>
    </source>
</evidence>
<dbReference type="PROSITE" id="PS50850">
    <property type="entry name" value="MFS"/>
    <property type="match status" value="1"/>
</dbReference>
<feature type="region of interest" description="Disordered" evidence="6">
    <location>
        <begin position="436"/>
        <end position="456"/>
    </location>
</feature>
<dbReference type="InterPro" id="IPR050189">
    <property type="entry name" value="MFS_Efflux_Transporters"/>
</dbReference>
<comment type="subcellular location">
    <subcellularLocation>
        <location evidence="1">Cell membrane</location>
        <topology evidence="1">Multi-pass membrane protein</topology>
    </subcellularLocation>
</comment>
<evidence type="ECO:0000256" key="4">
    <source>
        <dbReference type="ARBA" id="ARBA00022989"/>
    </source>
</evidence>
<evidence type="ECO:0000256" key="7">
    <source>
        <dbReference type="SAM" id="Phobius"/>
    </source>
</evidence>
<keyword evidence="5 7" id="KW-0472">Membrane</keyword>
<evidence type="ECO:0000256" key="3">
    <source>
        <dbReference type="ARBA" id="ARBA00022692"/>
    </source>
</evidence>
<evidence type="ECO:0000256" key="2">
    <source>
        <dbReference type="ARBA" id="ARBA00022475"/>
    </source>
</evidence>
<feature type="transmembrane region" description="Helical" evidence="7">
    <location>
        <begin position="159"/>
        <end position="178"/>
    </location>
</feature>
<gene>
    <name evidence="9" type="ORF">ACIBP5_34180</name>
</gene>